<dbReference type="OrthoDB" id="470139at2"/>
<feature type="domain" description="Transposon Tn7 transposition protein TnsD C-terminal" evidence="2">
    <location>
        <begin position="216"/>
        <end position="578"/>
    </location>
</feature>
<evidence type="ECO:0000259" key="2">
    <source>
        <dbReference type="Pfam" id="PF15978"/>
    </source>
</evidence>
<evidence type="ECO:0000259" key="1">
    <source>
        <dbReference type="Pfam" id="PF06527"/>
    </source>
</evidence>
<accession>A0A4U2YAR6</accession>
<evidence type="ECO:0000313" key="3">
    <source>
        <dbReference type="EMBL" id="TKI57836.1"/>
    </source>
</evidence>
<name>A0A4U2YAR6_9BACL</name>
<dbReference type="AlphaFoldDB" id="A0A4U2YAR6"/>
<comment type="caution">
    <text evidence="3">The sequence shown here is derived from an EMBL/GenBank/DDBJ whole genome shotgun (WGS) entry which is preliminary data.</text>
</comment>
<evidence type="ECO:0000313" key="4">
    <source>
        <dbReference type="Proteomes" id="UP000307841"/>
    </source>
</evidence>
<feature type="domain" description="TniQ" evidence="1">
    <location>
        <begin position="5"/>
        <end position="158"/>
    </location>
</feature>
<gene>
    <name evidence="3" type="ORF">E8L90_21710</name>
</gene>
<dbReference type="RefSeq" id="WP_137031358.1">
    <property type="nucleotide sequence ID" value="NZ_SZNK01000001.1"/>
</dbReference>
<proteinExistence type="predicted"/>
<dbReference type="InterPro" id="IPR032750">
    <property type="entry name" value="TnsD_C"/>
</dbReference>
<dbReference type="Pfam" id="PF06527">
    <property type="entry name" value="TniQ"/>
    <property type="match status" value="1"/>
</dbReference>
<dbReference type="Pfam" id="PF15978">
    <property type="entry name" value="TnsD"/>
    <property type="match status" value="1"/>
</dbReference>
<dbReference type="Proteomes" id="UP000307841">
    <property type="component" value="Unassembled WGS sequence"/>
</dbReference>
<protein>
    <submittedName>
        <fullName evidence="3">Uncharacterized protein</fullName>
    </submittedName>
</protein>
<keyword evidence="4" id="KW-1185">Reference proteome</keyword>
<sequence length="642" mass="74981">MLGQFPILYPDEDFRSIVYRYHVLSGNRDLSDTNFELFNRKSYKNTVFPRNLSYLIDRVPSDFISVEKLLHNHTYFCWLRPFVPTERFDSILDEIMFNKGESNIAILLGKGRGRLLVEDYRHCPVCIANDYESYGEVYLHRKHQLSFLTCCPEHGYELLTHCAKCGEKFENRLVTSPQCMCGFDITKTDRGEQHFDDIKSKQEILQNFEQLTKYSRELHFEDILFKMRNILGIKGYMKYSGRIDRKNLMKDFSSYLAASNYNQFLNIDLKSQMKTDAFILSGNQVKSIMFYIMFYILFMMFLSGSVEEFLIDNSAFSIPIPFGNGPWICHNSVCPEFNQPIIRKCIRVDHQGKYISGLFGCPSCGFSFAKRWRLEDQGKEKPYAILTMGNLWHSALIDLHSKGLSNTQIAKELNSSPGQIKVALTRMQEPRSDKRISQSLNILWSSLNANSEVASTSEAVGQSNENRARIIELLRKNVGITRTELARKHNHLYHKMLREDREWMEQVLPSSKKNRVRNDWERLDNQYSNDVVVAADELYRRNPSEQIKKYTILAHAPKIIKKHIEKAPEKLPQTIELLKSRVETDAQYLLRHLPVIISQMNKYNKKVSSLENIKTFSPMYRKSTEELDEQLTKQLNYLLRKG</sequence>
<dbReference type="EMBL" id="SZNK01000001">
    <property type="protein sequence ID" value="TKI57836.1"/>
    <property type="molecule type" value="Genomic_DNA"/>
</dbReference>
<reference evidence="3 4" key="1">
    <citation type="submission" date="2019-04" db="EMBL/GenBank/DDBJ databases">
        <title>Whole genome sequencing of Brevibacillus sp. TGS2-1.</title>
        <authorList>
            <person name="Choi A."/>
        </authorList>
    </citation>
    <scope>NUCLEOTIDE SEQUENCE [LARGE SCALE GENOMIC DNA]</scope>
    <source>
        <strain evidence="3 4">TGS2-1</strain>
    </source>
</reference>
<organism evidence="3 4">
    <name type="scientific">Brevibacillus antibioticus</name>
    <dbReference type="NCBI Taxonomy" id="2570228"/>
    <lineage>
        <taxon>Bacteria</taxon>
        <taxon>Bacillati</taxon>
        <taxon>Bacillota</taxon>
        <taxon>Bacilli</taxon>
        <taxon>Bacillales</taxon>
        <taxon>Paenibacillaceae</taxon>
        <taxon>Brevibacillus</taxon>
    </lineage>
</organism>
<dbReference type="InterPro" id="IPR009492">
    <property type="entry name" value="TniQ"/>
</dbReference>